<sequence length="325" mass="34226">MKATEPVTVGRTDVVVTRLGLGLAPIGGMFDAVGDEVAYATVEAAWDLGLRYFDTAPLYGCGLSERRAGAVLAGKPRDAFTVSTKVGRLLVPDGGDRQEFWAEPTDLTPRFDFSAAGVRRSHAESLARLGLDRIDIAHIHDPDDHLAEAVAGAYPALAQLREAGEIGAVSAGMNQAPALVELAHAGDFDCFMLAGRYTLLDQSGLDELLPLAHAKGIAIIAAGVYNSGLLADPTPGAHYDYAPAEQRLLDRATAIRSVCERHGVPLRAAAIQLPLGHPAVASVVVGARDAEQIADNVAMFEWDVPGALWADLKAEGLLPSEVPTP</sequence>
<feature type="domain" description="NADP-dependent oxidoreductase" evidence="1">
    <location>
        <begin position="18"/>
        <end position="302"/>
    </location>
</feature>
<organism evidence="2 3">
    <name type="scientific">Micromonospora noduli</name>
    <dbReference type="NCBI Taxonomy" id="709876"/>
    <lineage>
        <taxon>Bacteria</taxon>
        <taxon>Bacillati</taxon>
        <taxon>Actinomycetota</taxon>
        <taxon>Actinomycetes</taxon>
        <taxon>Micromonosporales</taxon>
        <taxon>Micromonosporaceae</taxon>
        <taxon>Micromonospora</taxon>
    </lineage>
</organism>
<comment type="caution">
    <text evidence="2">The sequence shown here is derived from an EMBL/GenBank/DDBJ whole genome shotgun (WGS) entry which is preliminary data.</text>
</comment>
<proteinExistence type="predicted"/>
<dbReference type="GO" id="GO:0016491">
    <property type="term" value="F:oxidoreductase activity"/>
    <property type="evidence" value="ECO:0007669"/>
    <property type="project" value="InterPro"/>
</dbReference>
<dbReference type="Pfam" id="PF00248">
    <property type="entry name" value="Aldo_ket_red"/>
    <property type="match status" value="1"/>
</dbReference>
<evidence type="ECO:0000259" key="1">
    <source>
        <dbReference type="Pfam" id="PF00248"/>
    </source>
</evidence>
<dbReference type="CDD" id="cd19152">
    <property type="entry name" value="AKR_AKR15A"/>
    <property type="match status" value="1"/>
</dbReference>
<dbReference type="InterPro" id="IPR036812">
    <property type="entry name" value="NAD(P)_OxRdtase_dom_sf"/>
</dbReference>
<evidence type="ECO:0000313" key="2">
    <source>
        <dbReference type="EMBL" id="RAN94112.1"/>
    </source>
</evidence>
<dbReference type="PANTHER" id="PTHR42686:SF1">
    <property type="entry name" value="GH17980P-RELATED"/>
    <property type="match status" value="1"/>
</dbReference>
<dbReference type="RefSeq" id="WP_112588831.1">
    <property type="nucleotide sequence ID" value="NZ_PYAA01000044.1"/>
</dbReference>
<reference evidence="2 3" key="1">
    <citation type="submission" date="2018-03" db="EMBL/GenBank/DDBJ databases">
        <title>Defining the species Micromonospora saelicesensis and Micromonospora noduli under the framework of genomics.</title>
        <authorList>
            <person name="Riesco R."/>
            <person name="Trujillo M.E."/>
        </authorList>
    </citation>
    <scope>NUCLEOTIDE SEQUENCE [LARGE SCALE GENOMIC DNA]</scope>
    <source>
        <strain evidence="2 3">LAH08</strain>
    </source>
</reference>
<protein>
    <submittedName>
        <fullName evidence="2">D-threo-aldose 1-dehydrogenase</fullName>
    </submittedName>
</protein>
<dbReference type="PANTHER" id="PTHR42686">
    <property type="entry name" value="GH17980P-RELATED"/>
    <property type="match status" value="1"/>
</dbReference>
<dbReference type="Gene3D" id="3.20.20.100">
    <property type="entry name" value="NADP-dependent oxidoreductase domain"/>
    <property type="match status" value="1"/>
</dbReference>
<accession>A0A328MTA3</accession>
<dbReference type="EMBL" id="PYAA01000044">
    <property type="protein sequence ID" value="RAN94112.1"/>
    <property type="molecule type" value="Genomic_DNA"/>
</dbReference>
<dbReference type="InterPro" id="IPR020471">
    <property type="entry name" value="AKR"/>
</dbReference>
<gene>
    <name evidence="2" type="ORF">LAH08_05947</name>
</gene>
<dbReference type="InterPro" id="IPR023210">
    <property type="entry name" value="NADP_OxRdtase_dom"/>
</dbReference>
<dbReference type="SUPFAM" id="SSF51430">
    <property type="entry name" value="NAD(P)-linked oxidoreductase"/>
    <property type="match status" value="1"/>
</dbReference>
<name>A0A328MTA3_9ACTN</name>
<dbReference type="GO" id="GO:0005829">
    <property type="term" value="C:cytosol"/>
    <property type="evidence" value="ECO:0007669"/>
    <property type="project" value="TreeGrafter"/>
</dbReference>
<evidence type="ECO:0000313" key="3">
    <source>
        <dbReference type="Proteomes" id="UP000248966"/>
    </source>
</evidence>
<dbReference type="Proteomes" id="UP000248966">
    <property type="component" value="Unassembled WGS sequence"/>
</dbReference>
<dbReference type="AlphaFoldDB" id="A0A328MTA3"/>